<sequence>MSQGQKQANDAKYPQKGNLLAKVFVICCRCRFWHDLPPDVYAKLAGLNMDRRVSVDSHLASRTQRGPPASQHWIPSPGHSDKIACCWCGHRLDKVCCEGWSTEVNMCERHH</sequence>
<dbReference type="Proteomes" id="UP000184188">
    <property type="component" value="Unassembled WGS sequence"/>
</dbReference>
<dbReference type="VEuPathDB" id="FungiDB:ASPZODRAFT_129986"/>
<protein>
    <submittedName>
        <fullName evidence="1">Uncharacterized protein</fullName>
    </submittedName>
</protein>
<reference evidence="2" key="1">
    <citation type="journal article" date="2017" name="Genome Biol.">
        <title>Comparative genomics reveals high biological diversity and specific adaptations in the industrially and medically important fungal genus Aspergillus.</title>
        <authorList>
            <person name="de Vries R.P."/>
            <person name="Riley R."/>
            <person name="Wiebenga A."/>
            <person name="Aguilar-Osorio G."/>
            <person name="Amillis S."/>
            <person name="Uchima C.A."/>
            <person name="Anderluh G."/>
            <person name="Asadollahi M."/>
            <person name="Askin M."/>
            <person name="Barry K."/>
            <person name="Battaglia E."/>
            <person name="Bayram O."/>
            <person name="Benocci T."/>
            <person name="Braus-Stromeyer S.A."/>
            <person name="Caldana C."/>
            <person name="Canovas D."/>
            <person name="Cerqueira G.C."/>
            <person name="Chen F."/>
            <person name="Chen W."/>
            <person name="Choi C."/>
            <person name="Clum A."/>
            <person name="Dos Santos R.A."/>
            <person name="Damasio A.R."/>
            <person name="Diallinas G."/>
            <person name="Emri T."/>
            <person name="Fekete E."/>
            <person name="Flipphi M."/>
            <person name="Freyberg S."/>
            <person name="Gallo A."/>
            <person name="Gournas C."/>
            <person name="Habgood R."/>
            <person name="Hainaut M."/>
            <person name="Harispe M.L."/>
            <person name="Henrissat B."/>
            <person name="Hilden K.S."/>
            <person name="Hope R."/>
            <person name="Hossain A."/>
            <person name="Karabika E."/>
            <person name="Karaffa L."/>
            <person name="Karanyi Z."/>
            <person name="Krasevec N."/>
            <person name="Kuo A."/>
            <person name="Kusch H."/>
            <person name="LaButti K."/>
            <person name="Lagendijk E.L."/>
            <person name="Lapidus A."/>
            <person name="Levasseur A."/>
            <person name="Lindquist E."/>
            <person name="Lipzen A."/>
            <person name="Logrieco A.F."/>
            <person name="MacCabe A."/>
            <person name="Maekelae M.R."/>
            <person name="Malavazi I."/>
            <person name="Melin P."/>
            <person name="Meyer V."/>
            <person name="Mielnichuk N."/>
            <person name="Miskei M."/>
            <person name="Molnar A.P."/>
            <person name="Mule G."/>
            <person name="Ngan C.Y."/>
            <person name="Orejas M."/>
            <person name="Orosz E."/>
            <person name="Ouedraogo J.P."/>
            <person name="Overkamp K.M."/>
            <person name="Park H.-S."/>
            <person name="Perrone G."/>
            <person name="Piumi F."/>
            <person name="Punt P.J."/>
            <person name="Ram A.F."/>
            <person name="Ramon A."/>
            <person name="Rauscher S."/>
            <person name="Record E."/>
            <person name="Riano-Pachon D.M."/>
            <person name="Robert V."/>
            <person name="Roehrig J."/>
            <person name="Ruller R."/>
            <person name="Salamov A."/>
            <person name="Salih N.S."/>
            <person name="Samson R.A."/>
            <person name="Sandor E."/>
            <person name="Sanguinetti M."/>
            <person name="Schuetze T."/>
            <person name="Sepcic K."/>
            <person name="Shelest E."/>
            <person name="Sherlock G."/>
            <person name="Sophianopoulou V."/>
            <person name="Squina F.M."/>
            <person name="Sun H."/>
            <person name="Susca A."/>
            <person name="Todd R.B."/>
            <person name="Tsang A."/>
            <person name="Unkles S.E."/>
            <person name="van de Wiele N."/>
            <person name="van Rossen-Uffink D."/>
            <person name="Oliveira J.V."/>
            <person name="Vesth T.C."/>
            <person name="Visser J."/>
            <person name="Yu J.-H."/>
            <person name="Zhou M."/>
            <person name="Andersen M.R."/>
            <person name="Archer D.B."/>
            <person name="Baker S.E."/>
            <person name="Benoit I."/>
            <person name="Brakhage A.A."/>
            <person name="Braus G.H."/>
            <person name="Fischer R."/>
            <person name="Frisvad J.C."/>
            <person name="Goldman G.H."/>
            <person name="Houbraken J."/>
            <person name="Oakley B."/>
            <person name="Pocsi I."/>
            <person name="Scazzocchio C."/>
            <person name="Seiboth B."/>
            <person name="vanKuyk P.A."/>
            <person name="Wortman J."/>
            <person name="Dyer P.S."/>
            <person name="Grigoriev I.V."/>
        </authorList>
    </citation>
    <scope>NUCLEOTIDE SEQUENCE [LARGE SCALE GENOMIC DNA]</scope>
    <source>
        <strain evidence="2">CBS 506.65</strain>
    </source>
</reference>
<name>A0A1L9SLK3_9EURO</name>
<evidence type="ECO:0000313" key="2">
    <source>
        <dbReference type="Proteomes" id="UP000184188"/>
    </source>
</evidence>
<dbReference type="STRING" id="1073090.A0A1L9SLK3"/>
<dbReference type="RefSeq" id="XP_022582578.1">
    <property type="nucleotide sequence ID" value="XM_022722402.1"/>
</dbReference>
<evidence type="ECO:0000313" key="1">
    <source>
        <dbReference type="EMBL" id="OJJ48068.1"/>
    </source>
</evidence>
<gene>
    <name evidence="1" type="ORF">ASPZODRAFT_129986</name>
</gene>
<dbReference type="GeneID" id="34608867"/>
<accession>A0A1L9SLK3</accession>
<dbReference type="OrthoDB" id="5386674at2759"/>
<dbReference type="EMBL" id="KV878339">
    <property type="protein sequence ID" value="OJJ48068.1"/>
    <property type="molecule type" value="Genomic_DNA"/>
</dbReference>
<organism evidence="1 2">
    <name type="scientific">Penicilliopsis zonata CBS 506.65</name>
    <dbReference type="NCBI Taxonomy" id="1073090"/>
    <lineage>
        <taxon>Eukaryota</taxon>
        <taxon>Fungi</taxon>
        <taxon>Dikarya</taxon>
        <taxon>Ascomycota</taxon>
        <taxon>Pezizomycotina</taxon>
        <taxon>Eurotiomycetes</taxon>
        <taxon>Eurotiomycetidae</taxon>
        <taxon>Eurotiales</taxon>
        <taxon>Aspergillaceae</taxon>
        <taxon>Penicilliopsis</taxon>
    </lineage>
</organism>
<dbReference type="AlphaFoldDB" id="A0A1L9SLK3"/>
<keyword evidence="2" id="KW-1185">Reference proteome</keyword>
<proteinExistence type="predicted"/>